<evidence type="ECO:0000256" key="1">
    <source>
        <dbReference type="ARBA" id="ARBA00008857"/>
    </source>
</evidence>
<dbReference type="PROSITE" id="PS51898">
    <property type="entry name" value="TYR_RECOMBINASE"/>
    <property type="match status" value="1"/>
</dbReference>
<dbReference type="SUPFAM" id="SSF56349">
    <property type="entry name" value="DNA breaking-rejoining enzymes"/>
    <property type="match status" value="1"/>
</dbReference>
<comment type="caution">
    <text evidence="5">The sequence shown here is derived from an EMBL/GenBank/DDBJ whole genome shotgun (WGS) entry which is preliminary data.</text>
</comment>
<evidence type="ECO:0000313" key="6">
    <source>
        <dbReference type="Proteomes" id="UP000289792"/>
    </source>
</evidence>
<protein>
    <submittedName>
        <fullName evidence="5">Recombinase XerD</fullName>
    </submittedName>
</protein>
<name>A0A4V1LMH7_9FLAO</name>
<keyword evidence="3" id="KW-0233">DNA recombination</keyword>
<dbReference type="GO" id="GO:0015074">
    <property type="term" value="P:DNA integration"/>
    <property type="evidence" value="ECO:0007669"/>
    <property type="project" value="InterPro"/>
</dbReference>
<dbReference type="EMBL" id="SDDZ01000015">
    <property type="protein sequence ID" value="RXJ44599.1"/>
    <property type="molecule type" value="Genomic_DNA"/>
</dbReference>
<dbReference type="Pfam" id="PF13495">
    <property type="entry name" value="Phage_int_SAM_4"/>
    <property type="match status" value="1"/>
</dbReference>
<dbReference type="InterPro" id="IPR011010">
    <property type="entry name" value="DNA_brk_join_enz"/>
</dbReference>
<accession>A0A4V1LMH7</accession>
<dbReference type="Pfam" id="PF00589">
    <property type="entry name" value="Phage_integrase"/>
    <property type="match status" value="1"/>
</dbReference>
<proteinExistence type="inferred from homology"/>
<dbReference type="GO" id="GO:0006310">
    <property type="term" value="P:DNA recombination"/>
    <property type="evidence" value="ECO:0007669"/>
    <property type="project" value="UniProtKB-KW"/>
</dbReference>
<dbReference type="PANTHER" id="PTHR30349:SF41">
    <property type="entry name" value="INTEGRASE_RECOMBINASE PROTEIN MJ0367-RELATED"/>
    <property type="match status" value="1"/>
</dbReference>
<dbReference type="AlphaFoldDB" id="A0A4V1LMH7"/>
<keyword evidence="2" id="KW-0238">DNA-binding</keyword>
<evidence type="ECO:0000313" key="5">
    <source>
        <dbReference type="EMBL" id="RXJ44599.1"/>
    </source>
</evidence>
<gene>
    <name evidence="5" type="ORF">ESZ48_16705</name>
</gene>
<dbReference type="Gene3D" id="1.10.443.10">
    <property type="entry name" value="Intergrase catalytic core"/>
    <property type="match status" value="1"/>
</dbReference>
<comment type="similarity">
    <text evidence="1">Belongs to the 'phage' integrase family.</text>
</comment>
<dbReference type="InterPro" id="IPR050090">
    <property type="entry name" value="Tyrosine_recombinase_XerCD"/>
</dbReference>
<dbReference type="InterPro" id="IPR004107">
    <property type="entry name" value="Integrase_SAM-like_N"/>
</dbReference>
<dbReference type="OrthoDB" id="9801717at2"/>
<organism evidence="5 6">
    <name type="scientific">Gelidibacter gilvus</name>
    <dbReference type="NCBI Taxonomy" id="59602"/>
    <lineage>
        <taxon>Bacteria</taxon>
        <taxon>Pseudomonadati</taxon>
        <taxon>Bacteroidota</taxon>
        <taxon>Flavobacteriia</taxon>
        <taxon>Flavobacteriales</taxon>
        <taxon>Flavobacteriaceae</taxon>
        <taxon>Gelidibacter</taxon>
    </lineage>
</organism>
<evidence type="ECO:0000256" key="2">
    <source>
        <dbReference type="ARBA" id="ARBA00023125"/>
    </source>
</evidence>
<dbReference type="PANTHER" id="PTHR30349">
    <property type="entry name" value="PHAGE INTEGRASE-RELATED"/>
    <property type="match status" value="1"/>
</dbReference>
<evidence type="ECO:0000256" key="3">
    <source>
        <dbReference type="ARBA" id="ARBA00023172"/>
    </source>
</evidence>
<evidence type="ECO:0000259" key="4">
    <source>
        <dbReference type="PROSITE" id="PS51898"/>
    </source>
</evidence>
<feature type="domain" description="Tyr recombinase" evidence="4">
    <location>
        <begin position="103"/>
        <end position="279"/>
    </location>
</feature>
<dbReference type="GO" id="GO:0003677">
    <property type="term" value="F:DNA binding"/>
    <property type="evidence" value="ECO:0007669"/>
    <property type="project" value="UniProtKB-KW"/>
</dbReference>
<dbReference type="Proteomes" id="UP000289792">
    <property type="component" value="Unassembled WGS sequence"/>
</dbReference>
<reference evidence="5 6" key="1">
    <citation type="submission" date="2019-01" db="EMBL/GenBank/DDBJ databases">
        <title>Genome sequence of the Antarctic species Gelidibacter gilvus ACAM 158(T).</title>
        <authorList>
            <person name="Bowman J.P."/>
        </authorList>
    </citation>
    <scope>NUCLEOTIDE SEQUENCE [LARGE SCALE GENOMIC DNA]</scope>
    <source>
        <strain evidence="5 6">IC158</strain>
    </source>
</reference>
<dbReference type="InterPro" id="IPR013762">
    <property type="entry name" value="Integrase-like_cat_sf"/>
</dbReference>
<dbReference type="InterPro" id="IPR002104">
    <property type="entry name" value="Integrase_catalytic"/>
</dbReference>
<sequence length="287" mass="33384">MSVPEFATLYQKLKRSVELAGKSQSTLTNYARCLAHLALHFNCSPLDLDEEQILDYLHFLKSQHKTPSDSFFKHTVYGLRYAYRVFGMKEMRVVLPSIERPKTLPVVLNQREIKQLLKTPKLLKHRLVLAMLYGCGLRNFELRNLQRKDLDFDRMMLHVRQGKGRKDRYVPLSKMQVRGLQRYFLAENPYTWCFTGNDKSGIPCRISSQGVQWIVREARKHSGIQKEITAHILRHSYATHLLEMGLDIMSVKDLLGHADIQTTLIYLHVAQSGRQKPFSPLDRLYGQ</sequence>
<keyword evidence="6" id="KW-1185">Reference proteome</keyword>